<evidence type="ECO:0000313" key="3">
    <source>
        <dbReference type="Proteomes" id="UP000887013"/>
    </source>
</evidence>
<accession>A0A8X6Q7P9</accession>
<reference evidence="2" key="1">
    <citation type="submission" date="2020-08" db="EMBL/GenBank/DDBJ databases">
        <title>Multicomponent nature underlies the extraordinary mechanical properties of spider dragline silk.</title>
        <authorList>
            <person name="Kono N."/>
            <person name="Nakamura H."/>
            <person name="Mori M."/>
            <person name="Yoshida Y."/>
            <person name="Ohtoshi R."/>
            <person name="Malay A.D."/>
            <person name="Moran D.A.P."/>
            <person name="Tomita M."/>
            <person name="Numata K."/>
            <person name="Arakawa K."/>
        </authorList>
    </citation>
    <scope>NUCLEOTIDE SEQUENCE</scope>
</reference>
<evidence type="ECO:0000256" key="1">
    <source>
        <dbReference type="SAM" id="MobiDB-lite"/>
    </source>
</evidence>
<keyword evidence="3" id="KW-1185">Reference proteome</keyword>
<organism evidence="2 3">
    <name type="scientific">Nephila pilipes</name>
    <name type="common">Giant wood spider</name>
    <name type="synonym">Nephila maculata</name>
    <dbReference type="NCBI Taxonomy" id="299642"/>
    <lineage>
        <taxon>Eukaryota</taxon>
        <taxon>Metazoa</taxon>
        <taxon>Ecdysozoa</taxon>
        <taxon>Arthropoda</taxon>
        <taxon>Chelicerata</taxon>
        <taxon>Arachnida</taxon>
        <taxon>Araneae</taxon>
        <taxon>Araneomorphae</taxon>
        <taxon>Entelegynae</taxon>
        <taxon>Araneoidea</taxon>
        <taxon>Nephilidae</taxon>
        <taxon>Nephila</taxon>
    </lineage>
</organism>
<proteinExistence type="predicted"/>
<dbReference type="EMBL" id="BMAW01124186">
    <property type="protein sequence ID" value="GFU06732.1"/>
    <property type="molecule type" value="Genomic_DNA"/>
</dbReference>
<comment type="caution">
    <text evidence="2">The sequence shown here is derived from an EMBL/GenBank/DDBJ whole genome shotgun (WGS) entry which is preliminary data.</text>
</comment>
<feature type="region of interest" description="Disordered" evidence="1">
    <location>
        <begin position="21"/>
        <end position="40"/>
    </location>
</feature>
<dbReference type="AlphaFoldDB" id="A0A8X6Q7P9"/>
<gene>
    <name evidence="2" type="ORF">NPIL_552391</name>
</gene>
<protein>
    <submittedName>
        <fullName evidence="2">Uncharacterized protein</fullName>
    </submittedName>
</protein>
<name>A0A8X6Q7P9_NEPPI</name>
<dbReference type="Proteomes" id="UP000887013">
    <property type="component" value="Unassembled WGS sequence"/>
</dbReference>
<sequence>MIHTPITDPPILLKKGAKTKAQGWPRGSEGEGCFSSDHSLRIEGGRDTLTKEEMPLKSRMIKLLLAPPRGECPEMRTPPWSS</sequence>
<evidence type="ECO:0000313" key="2">
    <source>
        <dbReference type="EMBL" id="GFU06732.1"/>
    </source>
</evidence>